<dbReference type="RefSeq" id="WP_109612715.1">
    <property type="nucleotide sequence ID" value="NZ_QGGG01000005.1"/>
</dbReference>
<evidence type="ECO:0000313" key="2">
    <source>
        <dbReference type="Proteomes" id="UP000245396"/>
    </source>
</evidence>
<dbReference type="AlphaFoldDB" id="A0A316C4K7"/>
<dbReference type="OrthoDB" id="8724542at2"/>
<dbReference type="EMBL" id="QGGG01000005">
    <property type="protein sequence ID" value="PWJ84621.1"/>
    <property type="molecule type" value="Genomic_DNA"/>
</dbReference>
<dbReference type="Pfam" id="PF11720">
    <property type="entry name" value="Inhibitor_I78"/>
    <property type="match status" value="1"/>
</dbReference>
<reference evidence="1 2" key="1">
    <citation type="submission" date="2018-05" db="EMBL/GenBank/DDBJ databases">
        <title>Genomic Encyclopedia of Type Strains, Phase IV (KMG-IV): sequencing the most valuable type-strain genomes for metagenomic binning, comparative biology and taxonomic classification.</title>
        <authorList>
            <person name="Goeker M."/>
        </authorList>
    </citation>
    <scope>NUCLEOTIDE SEQUENCE [LARGE SCALE GENOMIC DNA]</scope>
    <source>
        <strain evidence="1 2">DSM 6986</strain>
    </source>
</reference>
<proteinExistence type="predicted"/>
<dbReference type="Proteomes" id="UP000245396">
    <property type="component" value="Unassembled WGS sequence"/>
</dbReference>
<accession>A0A316C4K7</accession>
<evidence type="ECO:0000313" key="1">
    <source>
        <dbReference type="EMBL" id="PWJ84621.1"/>
    </source>
</evidence>
<gene>
    <name evidence="1" type="ORF">C7441_105240</name>
</gene>
<dbReference type="InterPro" id="IPR021719">
    <property type="entry name" value="Prot_inh_I78"/>
</dbReference>
<dbReference type="Gene3D" id="3.30.10.10">
    <property type="entry name" value="Trypsin Inhibitor V, subunit A"/>
    <property type="match status" value="1"/>
</dbReference>
<protein>
    <submittedName>
        <fullName evidence="1">Peptidase inhibitor I78 family protein</fullName>
    </submittedName>
</protein>
<comment type="caution">
    <text evidence="1">The sequence shown here is derived from an EMBL/GenBank/DDBJ whole genome shotgun (WGS) entry which is preliminary data.</text>
</comment>
<organism evidence="1 2">
    <name type="scientific">Pseudaminobacter salicylatoxidans</name>
    <dbReference type="NCBI Taxonomy" id="93369"/>
    <lineage>
        <taxon>Bacteria</taxon>
        <taxon>Pseudomonadati</taxon>
        <taxon>Pseudomonadota</taxon>
        <taxon>Alphaproteobacteria</taxon>
        <taxon>Hyphomicrobiales</taxon>
        <taxon>Phyllobacteriaceae</taxon>
        <taxon>Pseudaminobacter</taxon>
    </lineage>
</organism>
<dbReference type="PROSITE" id="PS51257">
    <property type="entry name" value="PROKAR_LIPOPROTEIN"/>
    <property type="match status" value="1"/>
</dbReference>
<name>A0A316C4K7_PSESE</name>
<dbReference type="STRING" id="1192868.GCA_000304395_02225"/>
<keyword evidence="2" id="KW-1185">Reference proteome</keyword>
<sequence length="99" mass="10483">MITTRYAAGFAGTFLLLAAAGCQSDADAAGPKPGLCDRQAAEALAGRERITDDEARRLTGATMVRQVKPGDPVTMDFRQERVTIETDPNTGKIVRAVCG</sequence>